<feature type="compositionally biased region" description="Polar residues" evidence="3">
    <location>
        <begin position="422"/>
        <end position="431"/>
    </location>
</feature>
<feature type="compositionally biased region" description="Low complexity" evidence="3">
    <location>
        <begin position="432"/>
        <end position="444"/>
    </location>
</feature>
<dbReference type="AlphaFoldDB" id="M2Q4Z3"/>
<reference evidence="4 5" key="1">
    <citation type="journal article" date="2012" name="Proc. Natl. Acad. Sci. U.S.A.">
        <title>Comparative genomics of Ceriporiopsis subvermispora and Phanerochaete chrysosporium provide insight into selective ligninolysis.</title>
        <authorList>
            <person name="Fernandez-Fueyo E."/>
            <person name="Ruiz-Duenas F.J."/>
            <person name="Ferreira P."/>
            <person name="Floudas D."/>
            <person name="Hibbett D.S."/>
            <person name="Canessa P."/>
            <person name="Larrondo L.F."/>
            <person name="James T.Y."/>
            <person name="Seelenfreund D."/>
            <person name="Lobos S."/>
            <person name="Polanco R."/>
            <person name="Tello M."/>
            <person name="Honda Y."/>
            <person name="Watanabe T."/>
            <person name="Watanabe T."/>
            <person name="Ryu J.S."/>
            <person name="Kubicek C.P."/>
            <person name="Schmoll M."/>
            <person name="Gaskell J."/>
            <person name="Hammel K.E."/>
            <person name="St John F.J."/>
            <person name="Vanden Wymelenberg A."/>
            <person name="Sabat G."/>
            <person name="Splinter BonDurant S."/>
            <person name="Syed K."/>
            <person name="Yadav J.S."/>
            <person name="Doddapaneni H."/>
            <person name="Subramanian V."/>
            <person name="Lavin J.L."/>
            <person name="Oguiza J.A."/>
            <person name="Perez G."/>
            <person name="Pisabarro A.G."/>
            <person name="Ramirez L."/>
            <person name="Santoyo F."/>
            <person name="Master E."/>
            <person name="Coutinho P.M."/>
            <person name="Henrissat B."/>
            <person name="Lombard V."/>
            <person name="Magnuson J.K."/>
            <person name="Kuees U."/>
            <person name="Hori C."/>
            <person name="Igarashi K."/>
            <person name="Samejima M."/>
            <person name="Held B.W."/>
            <person name="Barry K.W."/>
            <person name="LaButti K.M."/>
            <person name="Lapidus A."/>
            <person name="Lindquist E.A."/>
            <person name="Lucas S.M."/>
            <person name="Riley R."/>
            <person name="Salamov A.A."/>
            <person name="Hoffmeister D."/>
            <person name="Schwenk D."/>
            <person name="Hadar Y."/>
            <person name="Yarden O."/>
            <person name="de Vries R.P."/>
            <person name="Wiebenga A."/>
            <person name="Stenlid J."/>
            <person name="Eastwood D."/>
            <person name="Grigoriev I.V."/>
            <person name="Berka R.M."/>
            <person name="Blanchette R.A."/>
            <person name="Kersten P."/>
            <person name="Martinez A.T."/>
            <person name="Vicuna R."/>
            <person name="Cullen D."/>
        </authorList>
    </citation>
    <scope>NUCLEOTIDE SEQUENCE [LARGE SCALE GENOMIC DNA]</scope>
    <source>
        <strain evidence="4 5">B</strain>
    </source>
</reference>
<feature type="binding site" evidence="1">
    <location>
        <position position="130"/>
    </location>
    <ligand>
        <name>Zn(2+)</name>
        <dbReference type="ChEBI" id="CHEBI:29105"/>
    </ligand>
</feature>
<evidence type="ECO:0008006" key="6">
    <source>
        <dbReference type="Google" id="ProtNLM"/>
    </source>
</evidence>
<keyword evidence="2" id="KW-0175">Coiled coil</keyword>
<feature type="coiled-coil region" evidence="2">
    <location>
        <begin position="61"/>
        <end position="88"/>
    </location>
</feature>
<protein>
    <recommendedName>
        <fullName evidence="6">Mob1/phocein</fullName>
    </recommendedName>
</protein>
<dbReference type="STRING" id="914234.M2Q4Z3"/>
<dbReference type="PANTHER" id="PTHR22599">
    <property type="entry name" value="MPS ONE BINDER KINASE ACTIVATOR-LIKE MOB"/>
    <property type="match status" value="1"/>
</dbReference>
<feature type="compositionally biased region" description="Polar residues" evidence="3">
    <location>
        <begin position="445"/>
        <end position="457"/>
    </location>
</feature>
<keyword evidence="1" id="KW-0862">Zinc</keyword>
<feature type="compositionally biased region" description="Basic and acidic residues" evidence="3">
    <location>
        <begin position="285"/>
        <end position="307"/>
    </location>
</feature>
<feature type="compositionally biased region" description="Low complexity" evidence="3">
    <location>
        <begin position="466"/>
        <end position="476"/>
    </location>
</feature>
<organism evidence="4 5">
    <name type="scientific">Ceriporiopsis subvermispora (strain B)</name>
    <name type="common">White-rot fungus</name>
    <name type="synonym">Gelatoporia subvermispora</name>
    <dbReference type="NCBI Taxonomy" id="914234"/>
    <lineage>
        <taxon>Eukaryota</taxon>
        <taxon>Fungi</taxon>
        <taxon>Dikarya</taxon>
        <taxon>Basidiomycota</taxon>
        <taxon>Agaricomycotina</taxon>
        <taxon>Agaricomycetes</taxon>
        <taxon>Polyporales</taxon>
        <taxon>Gelatoporiaceae</taxon>
        <taxon>Gelatoporia</taxon>
    </lineage>
</organism>
<dbReference type="InterPro" id="IPR005301">
    <property type="entry name" value="MOB_kinase_act_fam"/>
</dbReference>
<feature type="binding site" evidence="1">
    <location>
        <position position="204"/>
    </location>
    <ligand>
        <name>Zn(2+)</name>
        <dbReference type="ChEBI" id="CHEBI:29105"/>
    </ligand>
</feature>
<name>M2Q4Z3_CERS8</name>
<keyword evidence="1" id="KW-0479">Metal-binding</keyword>
<dbReference type="InterPro" id="IPR036703">
    <property type="entry name" value="MOB_kinase_act_sf"/>
</dbReference>
<feature type="compositionally biased region" description="Basic and acidic residues" evidence="3">
    <location>
        <begin position="373"/>
        <end position="401"/>
    </location>
</feature>
<dbReference type="Proteomes" id="UP000016930">
    <property type="component" value="Unassembled WGS sequence"/>
</dbReference>
<feature type="region of interest" description="Disordered" evidence="3">
    <location>
        <begin position="250"/>
        <end position="594"/>
    </location>
</feature>
<evidence type="ECO:0000313" key="4">
    <source>
        <dbReference type="EMBL" id="EMD31873.1"/>
    </source>
</evidence>
<dbReference type="Gene3D" id="1.20.140.30">
    <property type="entry name" value="MOB kinase activator"/>
    <property type="match status" value="1"/>
</dbReference>
<dbReference type="OrthoDB" id="10262609at2759"/>
<feature type="binding site" evidence="1">
    <location>
        <position position="209"/>
    </location>
    <ligand>
        <name>Zn(2+)</name>
        <dbReference type="ChEBI" id="CHEBI:29105"/>
    </ligand>
</feature>
<sequence>MAATIQRPLRGSRISSFYPVKSLPPISALDSAFQLQEYISLLIRLDVHDVDAIVSIPGKSSSKEQDASEDVKAEVKDAEKEAEILAEKDAKNEVVVDKNCWIYEQLRRLAQDLSYPLITMLQQECSRATCPDMKAGEWQYLCVAHGTDGAMEQCCAIDYILHTLDSATALLNSPRAFPSRLSIPQASQRHFSSLARRLGRIFAHAYFHHREVFEQAEAESSLYARFLALTHKFDLVPSDFLVIPSRASHLHDDQDGDVEPPRLLGASIDPRKERERGPWLAQPEEYGRERDRSPPGPAGHERNESPRKLGRSRTDTMVFSEAVSVAEELSKADASEAEPVPPQAEETGSQVEISAGEAPDQPEASAAEALPAKPEDAHEPAEAPEAPERDIADEAADDHVVPEGAVEEIVIGEAKPDEASTLEVSPTSDEQTNSSATDTSTASDQQHNPSTTDTSAPPETVDEIEAPAPSSDSAAPTQEEFLEKSDQEQFAPEEPLSEAIVADRPSAEDSVSTDPILDATAEVEEQDIATAATLQQESTAENTSSAESPAEVTIESVSHTDADAQHAEADATSHDTPAADDGSSAAGVDAGSDA</sequence>
<gene>
    <name evidence="4" type="ORF">CERSUDRAFT_119153</name>
</gene>
<dbReference type="EMBL" id="KB445814">
    <property type="protein sequence ID" value="EMD31873.1"/>
    <property type="molecule type" value="Genomic_DNA"/>
</dbReference>
<dbReference type="SMART" id="SM01388">
    <property type="entry name" value="Mob1_phocein"/>
    <property type="match status" value="1"/>
</dbReference>
<accession>M2Q4Z3</accession>
<evidence type="ECO:0000313" key="5">
    <source>
        <dbReference type="Proteomes" id="UP000016930"/>
    </source>
</evidence>
<evidence type="ECO:0000256" key="2">
    <source>
        <dbReference type="SAM" id="Coils"/>
    </source>
</evidence>
<proteinExistence type="predicted"/>
<feature type="compositionally biased region" description="Low complexity" evidence="3">
    <location>
        <begin position="537"/>
        <end position="551"/>
    </location>
</feature>
<dbReference type="Pfam" id="PF03637">
    <property type="entry name" value="Mob1_phocein"/>
    <property type="match status" value="1"/>
</dbReference>
<dbReference type="HOGENOM" id="CLU_022264_1_0_1"/>
<evidence type="ECO:0000256" key="1">
    <source>
        <dbReference type="PIRSR" id="PIRSR605301-1"/>
    </source>
</evidence>
<feature type="binding site" evidence="1">
    <location>
        <position position="125"/>
    </location>
    <ligand>
        <name>Zn(2+)</name>
        <dbReference type="ChEBI" id="CHEBI:29105"/>
    </ligand>
</feature>
<keyword evidence="5" id="KW-1185">Reference proteome</keyword>
<feature type="compositionally biased region" description="Low complexity" evidence="3">
    <location>
        <begin position="579"/>
        <end position="594"/>
    </location>
</feature>
<evidence type="ECO:0000256" key="3">
    <source>
        <dbReference type="SAM" id="MobiDB-lite"/>
    </source>
</evidence>
<dbReference type="SUPFAM" id="SSF101152">
    <property type="entry name" value="Mob1/phocein"/>
    <property type="match status" value="1"/>
</dbReference>
<feature type="compositionally biased region" description="Basic and acidic residues" evidence="3">
    <location>
        <begin position="558"/>
        <end position="573"/>
    </location>
</feature>